<keyword evidence="8" id="KW-0346">Stress response</keyword>
<evidence type="ECO:0000313" key="15">
    <source>
        <dbReference type="Proteomes" id="UP000228596"/>
    </source>
</evidence>
<dbReference type="Gene3D" id="3.30.230.10">
    <property type="match status" value="1"/>
</dbReference>
<evidence type="ECO:0000256" key="5">
    <source>
        <dbReference type="ARBA" id="ARBA00022801"/>
    </source>
</evidence>
<evidence type="ECO:0000259" key="13">
    <source>
        <dbReference type="PROSITE" id="PS50162"/>
    </source>
</evidence>
<feature type="domain" description="RecA family profile 1" evidence="13">
    <location>
        <begin position="61"/>
        <end position="207"/>
    </location>
</feature>
<dbReference type="GO" id="GO:0008270">
    <property type="term" value="F:zinc ion binding"/>
    <property type="evidence" value="ECO:0007669"/>
    <property type="project" value="UniProtKB-KW"/>
</dbReference>
<dbReference type="GO" id="GO:0016787">
    <property type="term" value="F:hydrolase activity"/>
    <property type="evidence" value="ECO:0007669"/>
    <property type="project" value="UniProtKB-KW"/>
</dbReference>
<dbReference type="Pfam" id="PF13481">
    <property type="entry name" value="AAA_25"/>
    <property type="match status" value="1"/>
</dbReference>
<dbReference type="GO" id="GO:0005829">
    <property type="term" value="C:cytosol"/>
    <property type="evidence" value="ECO:0007669"/>
    <property type="project" value="TreeGrafter"/>
</dbReference>
<dbReference type="Proteomes" id="UP000228596">
    <property type="component" value="Unassembled WGS sequence"/>
</dbReference>
<comment type="similarity">
    <text evidence="12">Belongs to the RecA family. RadA subfamily.</text>
</comment>
<dbReference type="SMART" id="SM00382">
    <property type="entry name" value="AAA"/>
    <property type="match status" value="1"/>
</dbReference>
<protein>
    <recommendedName>
        <fullName evidence="11 12">DNA repair protein RadA</fullName>
    </recommendedName>
</protein>
<dbReference type="InterPro" id="IPR003593">
    <property type="entry name" value="AAA+_ATPase"/>
</dbReference>
<dbReference type="SUPFAM" id="SSF52540">
    <property type="entry name" value="P-loop containing nucleoside triphosphate hydrolases"/>
    <property type="match status" value="1"/>
</dbReference>
<evidence type="ECO:0000256" key="4">
    <source>
        <dbReference type="ARBA" id="ARBA00022771"/>
    </source>
</evidence>
<dbReference type="InterPro" id="IPR020588">
    <property type="entry name" value="RecA_ATP-bd"/>
</dbReference>
<keyword evidence="1 12" id="KW-0479">Metal-binding</keyword>
<dbReference type="PROSITE" id="PS50162">
    <property type="entry name" value="RECA_2"/>
    <property type="match status" value="1"/>
</dbReference>
<keyword evidence="10 12" id="KW-0234">DNA repair</keyword>
<evidence type="ECO:0000256" key="2">
    <source>
        <dbReference type="ARBA" id="ARBA00022741"/>
    </source>
</evidence>
<dbReference type="AlphaFoldDB" id="A0A2M6WWS9"/>
<reference evidence="15" key="1">
    <citation type="submission" date="2017-09" db="EMBL/GenBank/DDBJ databases">
        <title>Depth-based differentiation of microbial function through sediment-hosted aquifers and enrichment of novel symbionts in the deep terrestrial subsurface.</title>
        <authorList>
            <person name="Probst A.J."/>
            <person name="Ladd B."/>
            <person name="Jarett J.K."/>
            <person name="Geller-Mcgrath D.E."/>
            <person name="Sieber C.M.K."/>
            <person name="Emerson J.B."/>
            <person name="Anantharaman K."/>
            <person name="Thomas B.C."/>
            <person name="Malmstrom R."/>
            <person name="Stieglmeier M."/>
            <person name="Klingl A."/>
            <person name="Woyke T."/>
            <person name="Ryan C.M."/>
            <person name="Banfield J.F."/>
        </authorList>
    </citation>
    <scope>NUCLEOTIDE SEQUENCE [LARGE SCALE GENOMIC DNA]</scope>
</reference>
<comment type="function">
    <text evidence="12">DNA-dependent ATPase involved in processing of recombination intermediates, plays a role in repairing DNA breaks. Stimulates the branch migration of RecA-mediated strand transfer reactions, allowing the 3' invading strand to extend heteroduplex DNA faster. Binds ssDNA in the presence of ADP but not other nucleotides, has ATPase activity that is stimulated by ssDNA and various branched DNA structures, but inhibited by SSB. Does not have RecA's homology-searching function.</text>
</comment>
<dbReference type="InterPro" id="IPR041166">
    <property type="entry name" value="Rubredoxin_2"/>
</dbReference>
<evidence type="ECO:0000256" key="1">
    <source>
        <dbReference type="ARBA" id="ARBA00022723"/>
    </source>
</evidence>
<gene>
    <name evidence="14" type="ORF">COT77_02405</name>
</gene>
<evidence type="ECO:0000256" key="9">
    <source>
        <dbReference type="ARBA" id="ARBA00023125"/>
    </source>
</evidence>
<evidence type="ECO:0000256" key="3">
    <source>
        <dbReference type="ARBA" id="ARBA00022763"/>
    </source>
</evidence>
<sequence length="421" mass="46023">MKQKIVYVCSNCGNEFLKWSGKCDSCNSWNTLKGIKEDADRSQNEVKAADFIRIKDVKTAANQRIKSNVSEFDSVLGGGIVRGSVLLLGGQPGIGKSTLIWQVVNSTDMKVAYIAAEESPEQIKIRSSRIGKENNNVYLISSPEINSAMMAIKKISPELVVVDSVQTIYDSSYPSIAGSIIQVKQCAMKIMNFAKRSNIAFIIIGHVTKEGEVAGPKTLEHLVDGVFYLEGVADIPERFLRSQKNRFGPSEELGVFKMTQKGFSGEEDFGQKRLGGKLPSGIAVAAVNEGNRVYFIEVQALTQKTYFGYPRRNSVGYDLNRLNMIIAIISRSLKIDLSNHDVYLNVAQGYKIKDPSADLAVAAAIVGAYKNKPLSGKSIYIGELDLAGRVNEVINQNQKIKAAKKIGAVPIILKDLGSIGF</sequence>
<dbReference type="GO" id="GO:0140664">
    <property type="term" value="F:ATP-dependent DNA damage sensor activity"/>
    <property type="evidence" value="ECO:0007669"/>
    <property type="project" value="InterPro"/>
</dbReference>
<evidence type="ECO:0000256" key="6">
    <source>
        <dbReference type="ARBA" id="ARBA00022833"/>
    </source>
</evidence>
<evidence type="ECO:0000256" key="10">
    <source>
        <dbReference type="ARBA" id="ARBA00023204"/>
    </source>
</evidence>
<dbReference type="InterPro" id="IPR014721">
    <property type="entry name" value="Ribsml_uS5_D2-typ_fold_subgr"/>
</dbReference>
<keyword evidence="2 12" id="KW-0547">Nucleotide-binding</keyword>
<dbReference type="GO" id="GO:0003684">
    <property type="term" value="F:damaged DNA binding"/>
    <property type="evidence" value="ECO:0007669"/>
    <property type="project" value="InterPro"/>
</dbReference>
<dbReference type="GO" id="GO:0005524">
    <property type="term" value="F:ATP binding"/>
    <property type="evidence" value="ECO:0007669"/>
    <property type="project" value="UniProtKB-UniRule"/>
</dbReference>
<keyword evidence="5" id="KW-0378">Hydrolase</keyword>
<name>A0A2M6WWS9_9BACT</name>
<keyword evidence="6 12" id="KW-0862">Zinc</keyword>
<accession>A0A2M6WWS9</accession>
<dbReference type="EMBL" id="PEZV01000026">
    <property type="protein sequence ID" value="PIT97255.1"/>
    <property type="molecule type" value="Genomic_DNA"/>
</dbReference>
<keyword evidence="3 12" id="KW-0227">DNA damage</keyword>
<proteinExistence type="inferred from homology"/>
<dbReference type="PANTHER" id="PTHR32472">
    <property type="entry name" value="DNA REPAIR PROTEIN RADA"/>
    <property type="match status" value="1"/>
</dbReference>
<dbReference type="InterPro" id="IPR020568">
    <property type="entry name" value="Ribosomal_Su5_D2-typ_SF"/>
</dbReference>
<keyword evidence="9 12" id="KW-0238">DNA-binding</keyword>
<dbReference type="PANTHER" id="PTHR32472:SF10">
    <property type="entry name" value="DNA REPAIR PROTEIN RADA-LIKE PROTEIN"/>
    <property type="match status" value="1"/>
</dbReference>
<evidence type="ECO:0000256" key="11">
    <source>
        <dbReference type="NCBIfam" id="TIGR00416"/>
    </source>
</evidence>
<dbReference type="Pfam" id="PF13541">
    <property type="entry name" value="ChlI"/>
    <property type="match status" value="1"/>
</dbReference>
<dbReference type="NCBIfam" id="TIGR00416">
    <property type="entry name" value="sms"/>
    <property type="match status" value="1"/>
</dbReference>
<evidence type="ECO:0000256" key="12">
    <source>
        <dbReference type="RuleBase" id="RU003555"/>
    </source>
</evidence>
<comment type="caution">
    <text evidence="14">The sequence shown here is derived from an EMBL/GenBank/DDBJ whole genome shotgun (WGS) entry which is preliminary data.</text>
</comment>
<dbReference type="Gene3D" id="3.40.50.300">
    <property type="entry name" value="P-loop containing nucleotide triphosphate hydrolases"/>
    <property type="match status" value="1"/>
</dbReference>
<dbReference type="InterPro" id="IPR027417">
    <property type="entry name" value="P-loop_NTPase"/>
</dbReference>
<organism evidence="14 15">
    <name type="scientific">Candidatus Berkelbacteria bacterium CG10_big_fil_rev_8_21_14_0_10_41_12</name>
    <dbReference type="NCBI Taxonomy" id="1974513"/>
    <lineage>
        <taxon>Bacteria</taxon>
        <taxon>Candidatus Berkelbacteria</taxon>
    </lineage>
</organism>
<evidence type="ECO:0000256" key="8">
    <source>
        <dbReference type="ARBA" id="ARBA00023016"/>
    </source>
</evidence>
<keyword evidence="7 12" id="KW-0067">ATP-binding</keyword>
<evidence type="ECO:0000256" key="7">
    <source>
        <dbReference type="ARBA" id="ARBA00022840"/>
    </source>
</evidence>
<evidence type="ECO:0000313" key="14">
    <source>
        <dbReference type="EMBL" id="PIT97255.1"/>
    </source>
</evidence>
<dbReference type="SUPFAM" id="SSF54211">
    <property type="entry name" value="Ribosomal protein S5 domain 2-like"/>
    <property type="match status" value="1"/>
</dbReference>
<keyword evidence="4 12" id="KW-0863">Zinc-finger</keyword>
<dbReference type="GO" id="GO:0000725">
    <property type="term" value="P:recombinational repair"/>
    <property type="evidence" value="ECO:0007669"/>
    <property type="project" value="TreeGrafter"/>
</dbReference>
<dbReference type="Pfam" id="PF18073">
    <property type="entry name" value="Zn_ribbon_LapB"/>
    <property type="match status" value="1"/>
</dbReference>
<dbReference type="InterPro" id="IPR004504">
    <property type="entry name" value="DNA_repair_RadA"/>
</dbReference>
<dbReference type="PRINTS" id="PR01874">
    <property type="entry name" value="DNAREPAIRADA"/>
</dbReference>